<dbReference type="PANTHER" id="PTHR33219">
    <property type="entry name" value="YLMG HOMOLOG PROTEIN 2, CHLOROPLASTIC"/>
    <property type="match status" value="1"/>
</dbReference>
<proteinExistence type="inferred from homology"/>
<evidence type="ECO:0000313" key="3">
    <source>
        <dbReference type="EMBL" id="AXR07523.1"/>
    </source>
</evidence>
<dbReference type="PANTHER" id="PTHR33219:SF14">
    <property type="entry name" value="PROTEIN COFACTOR ASSEMBLY OF COMPLEX C SUBUNIT B CCB3, CHLOROPLASTIC-RELATED"/>
    <property type="match status" value="1"/>
</dbReference>
<dbReference type="Proteomes" id="UP000262073">
    <property type="component" value="Chromosome"/>
</dbReference>
<dbReference type="InterPro" id="IPR003425">
    <property type="entry name" value="CCB3/YggT"/>
</dbReference>
<dbReference type="KEGG" id="salm:D0Y50_14860"/>
<reference evidence="3 4" key="1">
    <citation type="submission" date="2018-08" db="EMBL/GenBank/DDBJ databases">
        <title>Salinimonas sediminis sp. nov., a piezophilic bacterium isolated from a deep-sea sediment sample from the New Britain Trench.</title>
        <authorList>
            <person name="Cao J."/>
        </authorList>
    </citation>
    <scope>NUCLEOTIDE SEQUENCE [LARGE SCALE GENOMIC DNA]</scope>
    <source>
        <strain evidence="3 4">N102</strain>
    </source>
</reference>
<evidence type="ECO:0000313" key="4">
    <source>
        <dbReference type="Proteomes" id="UP000262073"/>
    </source>
</evidence>
<evidence type="ECO:0000256" key="1">
    <source>
        <dbReference type="ARBA" id="ARBA00010894"/>
    </source>
</evidence>
<gene>
    <name evidence="3" type="ORF">D0Y50_14860</name>
</gene>
<evidence type="ECO:0000256" key="2">
    <source>
        <dbReference type="SAM" id="Phobius"/>
    </source>
</evidence>
<accession>A0A346NPR6</accession>
<keyword evidence="4" id="KW-1185">Reference proteome</keyword>
<dbReference type="EMBL" id="CP031769">
    <property type="protein sequence ID" value="AXR07523.1"/>
    <property type="molecule type" value="Genomic_DNA"/>
</dbReference>
<dbReference type="GO" id="GO:0016020">
    <property type="term" value="C:membrane"/>
    <property type="evidence" value="ECO:0007669"/>
    <property type="project" value="InterPro"/>
</dbReference>
<feature type="transmembrane region" description="Helical" evidence="2">
    <location>
        <begin position="6"/>
        <end position="25"/>
    </location>
</feature>
<sequence>MSATVFLVSTLFNLYLMVVILRLWLQLVRADFYNPLSQFVVKATHPIVGPLRRVIPSLGRFDTATFVLAVIVALAKIATLYLLVGASFANPLHLFLLAVVDVVKEAFSLVFWVLILRAILSWISQGQNPVEHVLYQLTEPFLAPIRKIIPPIGGLDLSVLVAIVALQFIQILLQDTFGLY</sequence>
<dbReference type="Pfam" id="PF02325">
    <property type="entry name" value="CCB3_YggT"/>
    <property type="match status" value="2"/>
</dbReference>
<protein>
    <submittedName>
        <fullName evidence="3">YggT family protein</fullName>
    </submittedName>
</protein>
<dbReference type="OrthoDB" id="9806665at2"/>
<keyword evidence="2" id="KW-0812">Transmembrane</keyword>
<feature type="transmembrane region" description="Helical" evidence="2">
    <location>
        <begin position="154"/>
        <end position="173"/>
    </location>
</feature>
<organism evidence="3 4">
    <name type="scientific">Salinimonas sediminis</name>
    <dbReference type="NCBI Taxonomy" id="2303538"/>
    <lineage>
        <taxon>Bacteria</taxon>
        <taxon>Pseudomonadati</taxon>
        <taxon>Pseudomonadota</taxon>
        <taxon>Gammaproteobacteria</taxon>
        <taxon>Alteromonadales</taxon>
        <taxon>Alteromonadaceae</taxon>
        <taxon>Alteromonas/Salinimonas group</taxon>
        <taxon>Salinimonas</taxon>
    </lineage>
</organism>
<keyword evidence="2" id="KW-0472">Membrane</keyword>
<comment type="similarity">
    <text evidence="1">Belongs to the YggT family.</text>
</comment>
<feature type="transmembrane region" description="Helical" evidence="2">
    <location>
        <begin position="94"/>
        <end position="115"/>
    </location>
</feature>
<name>A0A346NPR6_9ALTE</name>
<keyword evidence="2" id="KW-1133">Transmembrane helix</keyword>
<dbReference type="AlphaFoldDB" id="A0A346NPR6"/>
<dbReference type="RefSeq" id="WP_108567511.1">
    <property type="nucleotide sequence ID" value="NZ_CP031769.1"/>
</dbReference>
<feature type="transmembrane region" description="Helical" evidence="2">
    <location>
        <begin position="66"/>
        <end position="88"/>
    </location>
</feature>